<evidence type="ECO:0000313" key="3">
    <source>
        <dbReference type="EMBL" id="ARE27162.1"/>
    </source>
</evidence>
<dbReference type="Proteomes" id="UP000191806">
    <property type="component" value="Plasmid pJM1A"/>
</dbReference>
<feature type="transmembrane region" description="Helical" evidence="1">
    <location>
        <begin position="81"/>
        <end position="99"/>
    </location>
</feature>
<geneLocation type="plasmid" evidence="3">
    <name>pJM1A</name>
</geneLocation>
<sequence length="319" mass="37162">MVKIVKASEYQVASVKKGTSDKLQKDLFWMRFVSPKHQEMLVNMNETEADIIQWSKKRVLYCSVFALFGLMILMFHMFGKLGFQVGIGLIIFALIYYFIHGNSINSQYKEYRFLQQVEFSKFQSIIIPFLLNENQYSLFAAMQKVDKCLENSARPIMSNNQRDKEKKKLLKNKNQPMEYTRKEWMRRISIQYEVGEKESKVMQQSHLNLKRLMVRMRDDSTDITPYIEFAEQSSGAEEARTFMESLFYFSQSSSDSSVIRELSAMSNKQMFVVVDEVIKSKIKKISSIPTIITVLVVLPLFGVLGSYVVSMLTMVLKNF</sequence>
<proteinExistence type="predicted"/>
<keyword evidence="1" id="KW-0812">Transmembrane</keyword>
<feature type="transmembrane region" description="Helical" evidence="1">
    <location>
        <begin position="288"/>
        <end position="309"/>
    </location>
</feature>
<reference evidence="2 4" key="1">
    <citation type="journal article" date="2017" name="BMC Genomics">
        <title>Comparative and functional genomics of the Lactococcus lactis taxon; insights into evolution and niche adaptation.</title>
        <authorList>
            <person name="Kelleher P."/>
            <person name="Bottacini F."/>
            <person name="Mahony J."/>
            <person name="Kilcawley K.N."/>
            <person name="van Sinderen D."/>
        </authorList>
    </citation>
    <scope>NUCLEOTIDE SEQUENCE [LARGE SCALE GENOMIC DNA]</scope>
    <source>
        <strain evidence="2 4">JM1</strain>
        <plasmid evidence="4">pmpjm1</plasmid>
        <plasmid evidence="2">pMPJM1</plasmid>
    </source>
</reference>
<name>A0A1V0PD86_LACLC</name>
<accession>A0A1V0PD86</accession>
<dbReference type="RefSeq" id="WP_063280582.1">
    <property type="nucleotide sequence ID" value="NZ_CP016746.2"/>
</dbReference>
<keyword evidence="1" id="KW-0472">Membrane</keyword>
<geneLocation type="plasmid" evidence="2">
    <name>pMPJM1</name>
</geneLocation>
<feature type="transmembrane region" description="Helical" evidence="1">
    <location>
        <begin position="59"/>
        <end position="75"/>
    </location>
</feature>
<evidence type="ECO:0000313" key="4">
    <source>
        <dbReference type="Proteomes" id="UP000191806"/>
    </source>
</evidence>
<dbReference type="EMBL" id="CP016746">
    <property type="protein sequence ID" value="ARE27162.1"/>
    <property type="molecule type" value="Genomic_DNA"/>
</dbReference>
<protein>
    <recommendedName>
        <fullName evidence="5">Type II secretion system protein GspF domain-containing protein</fullName>
    </recommendedName>
</protein>
<organism evidence="2 4">
    <name type="scientific">Lactococcus lactis subsp. cremoris</name>
    <name type="common">Streptococcus cremoris</name>
    <dbReference type="NCBI Taxonomy" id="1359"/>
    <lineage>
        <taxon>Bacteria</taxon>
        <taxon>Bacillati</taxon>
        <taxon>Bacillota</taxon>
        <taxon>Bacilli</taxon>
        <taxon>Lactobacillales</taxon>
        <taxon>Streptococcaceae</taxon>
        <taxon>Lactococcus</taxon>
    </lineage>
</organism>
<keyword evidence="2" id="KW-0614">Plasmid</keyword>
<gene>
    <name evidence="3" type="ORF">LLJM1_04090</name>
    <name evidence="2" type="ORF">LLJM1_MP0042</name>
</gene>
<reference evidence="3" key="2">
    <citation type="submission" date="2023-03" db="EMBL/GenBank/DDBJ databases">
        <authorList>
            <person name="McDonnell B."/>
        </authorList>
    </citation>
    <scope>NUCLEOTIDE SEQUENCE</scope>
    <source>
        <strain evidence="3">JM1</strain>
        <plasmid evidence="3">pJM1A</plasmid>
    </source>
</reference>
<geneLocation type="plasmid" evidence="4">
    <name>pmpjm1</name>
</geneLocation>
<keyword evidence="1" id="KW-1133">Transmembrane helix</keyword>
<dbReference type="EMBL" id="CP016746">
    <property type="protein sequence ID" value="ARE27156.1"/>
    <property type="molecule type" value="Genomic_DNA"/>
</dbReference>
<dbReference type="AlphaFoldDB" id="A0A1V0PD86"/>
<evidence type="ECO:0000313" key="2">
    <source>
        <dbReference type="EMBL" id="ARE27156.1"/>
    </source>
</evidence>
<evidence type="ECO:0008006" key="5">
    <source>
        <dbReference type="Google" id="ProtNLM"/>
    </source>
</evidence>
<evidence type="ECO:0000256" key="1">
    <source>
        <dbReference type="SAM" id="Phobius"/>
    </source>
</evidence>